<dbReference type="PANTHER" id="PTHR10434:SF40">
    <property type="entry name" value="1-ACYL-SN-GLYCEROL-3-PHOSPHATE ACYLTRANSFERASE"/>
    <property type="match status" value="1"/>
</dbReference>
<keyword evidence="3 6" id="KW-0012">Acyltransferase</keyword>
<proteinExistence type="predicted"/>
<comment type="caution">
    <text evidence="6">The sequence shown here is derived from an EMBL/GenBank/DDBJ whole genome shotgun (WGS) entry which is preliminary data.</text>
</comment>
<dbReference type="SUPFAM" id="SSF69593">
    <property type="entry name" value="Glycerol-3-phosphate (1)-acyltransferase"/>
    <property type="match status" value="1"/>
</dbReference>
<accession>A0A2M9FYA4</accession>
<feature type="transmembrane region" description="Helical" evidence="4">
    <location>
        <begin position="6"/>
        <end position="30"/>
    </location>
</feature>
<dbReference type="PANTHER" id="PTHR10434">
    <property type="entry name" value="1-ACYL-SN-GLYCEROL-3-PHOSPHATE ACYLTRANSFERASE"/>
    <property type="match status" value="1"/>
</dbReference>
<dbReference type="GO" id="GO:0003841">
    <property type="term" value="F:1-acylglycerol-3-phosphate O-acyltransferase activity"/>
    <property type="evidence" value="ECO:0007669"/>
    <property type="project" value="TreeGrafter"/>
</dbReference>
<dbReference type="GO" id="GO:0006654">
    <property type="term" value="P:phosphatidic acid biosynthetic process"/>
    <property type="evidence" value="ECO:0007669"/>
    <property type="project" value="TreeGrafter"/>
</dbReference>
<dbReference type="Proteomes" id="UP000229498">
    <property type="component" value="Unassembled WGS sequence"/>
</dbReference>
<feature type="domain" description="Phospholipid/glycerol acyltransferase" evidence="5">
    <location>
        <begin position="71"/>
        <end position="185"/>
    </location>
</feature>
<evidence type="ECO:0000256" key="4">
    <source>
        <dbReference type="SAM" id="Phobius"/>
    </source>
</evidence>
<keyword evidence="4" id="KW-0472">Membrane</keyword>
<evidence type="ECO:0000259" key="5">
    <source>
        <dbReference type="SMART" id="SM00563"/>
    </source>
</evidence>
<gene>
    <name evidence="6" type="ORF">CVT23_17195</name>
</gene>
<keyword evidence="4" id="KW-1133">Transmembrane helix</keyword>
<evidence type="ECO:0000313" key="7">
    <source>
        <dbReference type="Proteomes" id="UP000229498"/>
    </source>
</evidence>
<dbReference type="SMART" id="SM00563">
    <property type="entry name" value="PlsC"/>
    <property type="match status" value="1"/>
</dbReference>
<keyword evidence="7" id="KW-1185">Reference proteome</keyword>
<dbReference type="OrthoDB" id="5290997at2"/>
<dbReference type="RefSeq" id="WP_109795748.1">
    <property type="nucleotide sequence ID" value="NZ_PHIG01000044.1"/>
</dbReference>
<dbReference type="CDD" id="cd07989">
    <property type="entry name" value="LPLAT_AGPAT-like"/>
    <property type="match status" value="1"/>
</dbReference>
<dbReference type="EMBL" id="PHIG01000044">
    <property type="protein sequence ID" value="PJK28438.1"/>
    <property type="molecule type" value="Genomic_DNA"/>
</dbReference>
<protein>
    <submittedName>
        <fullName evidence="6">1-acyl-sn-glycerol-3-phosphate acyltransferase</fullName>
    </submittedName>
</protein>
<sequence>MTVVRALLFTIWFWLWSAVMNVAFLPGLLLPRQAVMRGQRIWAMGLNWGLRWLVGTRWSVLGRENLLPAPAILAVKHQSMWDTIIWHIEVDDPAIVMKRELLRVPVYGWYCRHTRQIPIDRGAGAAALKDMLRHARRARDDGRHLIIFPEGTRVLPGETRRYLPGVAALYRDLGLPVIPVALNSGSHWARKGFMKWPGEIVLEYMEPIPPDLERKDFMQRLEAAIEGGTRKLEAGG</sequence>
<dbReference type="Pfam" id="PF01553">
    <property type="entry name" value="Acyltransferase"/>
    <property type="match status" value="1"/>
</dbReference>
<evidence type="ECO:0000256" key="2">
    <source>
        <dbReference type="ARBA" id="ARBA00022679"/>
    </source>
</evidence>
<organism evidence="6 7">
    <name type="scientific">Minwuia thermotolerans</name>
    <dbReference type="NCBI Taxonomy" id="2056226"/>
    <lineage>
        <taxon>Bacteria</taxon>
        <taxon>Pseudomonadati</taxon>
        <taxon>Pseudomonadota</taxon>
        <taxon>Alphaproteobacteria</taxon>
        <taxon>Minwuiales</taxon>
        <taxon>Minwuiaceae</taxon>
        <taxon>Minwuia</taxon>
    </lineage>
</organism>
<evidence type="ECO:0000313" key="6">
    <source>
        <dbReference type="EMBL" id="PJK28438.1"/>
    </source>
</evidence>
<evidence type="ECO:0000256" key="1">
    <source>
        <dbReference type="ARBA" id="ARBA00005189"/>
    </source>
</evidence>
<keyword evidence="4" id="KW-0812">Transmembrane</keyword>
<keyword evidence="2 6" id="KW-0808">Transferase</keyword>
<comment type="pathway">
    <text evidence="1">Lipid metabolism.</text>
</comment>
<evidence type="ECO:0000256" key="3">
    <source>
        <dbReference type="ARBA" id="ARBA00023315"/>
    </source>
</evidence>
<dbReference type="InterPro" id="IPR002123">
    <property type="entry name" value="Plipid/glycerol_acylTrfase"/>
</dbReference>
<reference evidence="6 7" key="1">
    <citation type="submission" date="2017-11" db="EMBL/GenBank/DDBJ databases">
        <title>Draft genome sequence of Rhizobiales bacterium SY3-13.</title>
        <authorList>
            <person name="Sun C."/>
        </authorList>
    </citation>
    <scope>NUCLEOTIDE SEQUENCE [LARGE SCALE GENOMIC DNA]</scope>
    <source>
        <strain evidence="6 7">SY3-13</strain>
    </source>
</reference>
<name>A0A2M9FYA4_9PROT</name>
<dbReference type="AlphaFoldDB" id="A0A2M9FYA4"/>